<evidence type="ECO:0000313" key="2">
    <source>
        <dbReference type="EMBL" id="JAD98347.1"/>
    </source>
</evidence>
<name>A0A0A9EQN5_ARUDO</name>
<sequence>MMLQFHTRKLQPETTRETPTRSDNRQRGGSETSWRGSGSSSRALRASPTSSRYIRRRTTRTRTWTWASRSGSPPMCSTWRTSASMGPPTCRA</sequence>
<accession>A0A0A9EQN5</accession>
<dbReference type="AlphaFoldDB" id="A0A0A9EQN5"/>
<reference evidence="2" key="2">
    <citation type="journal article" date="2015" name="Data Brief">
        <title>Shoot transcriptome of the giant reed, Arundo donax.</title>
        <authorList>
            <person name="Barrero R.A."/>
            <person name="Guerrero F.D."/>
            <person name="Moolhuijzen P."/>
            <person name="Goolsby J.A."/>
            <person name="Tidwell J."/>
            <person name="Bellgard S.E."/>
            <person name="Bellgard M.I."/>
        </authorList>
    </citation>
    <scope>NUCLEOTIDE SEQUENCE</scope>
    <source>
        <tissue evidence="2">Shoot tissue taken approximately 20 cm above the soil surface</tissue>
    </source>
</reference>
<feature type="compositionally biased region" description="Low complexity" evidence="1">
    <location>
        <begin position="61"/>
        <end position="72"/>
    </location>
</feature>
<protein>
    <submittedName>
        <fullName evidence="2">Uncharacterized protein</fullName>
    </submittedName>
</protein>
<feature type="compositionally biased region" description="Basic and acidic residues" evidence="1">
    <location>
        <begin position="10"/>
        <end position="28"/>
    </location>
</feature>
<proteinExistence type="predicted"/>
<feature type="region of interest" description="Disordered" evidence="1">
    <location>
        <begin position="1"/>
        <end position="92"/>
    </location>
</feature>
<reference evidence="2" key="1">
    <citation type="submission" date="2014-09" db="EMBL/GenBank/DDBJ databases">
        <authorList>
            <person name="Magalhaes I.L.F."/>
            <person name="Oliveira U."/>
            <person name="Santos F.R."/>
            <person name="Vidigal T.H.D.A."/>
            <person name="Brescovit A.D."/>
            <person name="Santos A.J."/>
        </authorList>
    </citation>
    <scope>NUCLEOTIDE SEQUENCE</scope>
    <source>
        <tissue evidence="2">Shoot tissue taken approximately 20 cm above the soil surface</tissue>
    </source>
</reference>
<organism evidence="2">
    <name type="scientific">Arundo donax</name>
    <name type="common">Giant reed</name>
    <name type="synonym">Donax arundinaceus</name>
    <dbReference type="NCBI Taxonomy" id="35708"/>
    <lineage>
        <taxon>Eukaryota</taxon>
        <taxon>Viridiplantae</taxon>
        <taxon>Streptophyta</taxon>
        <taxon>Embryophyta</taxon>
        <taxon>Tracheophyta</taxon>
        <taxon>Spermatophyta</taxon>
        <taxon>Magnoliopsida</taxon>
        <taxon>Liliopsida</taxon>
        <taxon>Poales</taxon>
        <taxon>Poaceae</taxon>
        <taxon>PACMAD clade</taxon>
        <taxon>Arundinoideae</taxon>
        <taxon>Arundineae</taxon>
        <taxon>Arundo</taxon>
    </lineage>
</organism>
<feature type="compositionally biased region" description="Low complexity" evidence="1">
    <location>
        <begin position="29"/>
        <end position="52"/>
    </location>
</feature>
<evidence type="ECO:0000256" key="1">
    <source>
        <dbReference type="SAM" id="MobiDB-lite"/>
    </source>
</evidence>
<dbReference type="EMBL" id="GBRH01199548">
    <property type="protein sequence ID" value="JAD98347.1"/>
    <property type="molecule type" value="Transcribed_RNA"/>
</dbReference>